<dbReference type="RefSeq" id="WP_222263686.1">
    <property type="nucleotide sequence ID" value="NZ_JAAXEA010000001.1"/>
</dbReference>
<evidence type="ECO:0000256" key="4">
    <source>
        <dbReference type="SAM" id="SignalP"/>
    </source>
</evidence>
<keyword evidence="2 3" id="KW-0040">ANK repeat</keyword>
<feature type="chain" id="PRO_5042536465" evidence="4">
    <location>
        <begin position="22"/>
        <end position="184"/>
    </location>
</feature>
<comment type="caution">
    <text evidence="5">The sequence shown here is derived from an EMBL/GenBank/DDBJ whole genome shotgun (WGS) entry which is preliminary data.</text>
</comment>
<feature type="signal peptide" evidence="4">
    <location>
        <begin position="1"/>
        <end position="21"/>
    </location>
</feature>
<keyword evidence="1" id="KW-0677">Repeat</keyword>
<dbReference type="PROSITE" id="PS50088">
    <property type="entry name" value="ANK_REPEAT"/>
    <property type="match status" value="2"/>
</dbReference>
<dbReference type="PANTHER" id="PTHR24201:SF16">
    <property type="entry name" value="ANKYRIN-1-LIKE-RELATED"/>
    <property type="match status" value="1"/>
</dbReference>
<dbReference type="PROSITE" id="PS50297">
    <property type="entry name" value="ANK_REP_REGION"/>
    <property type="match status" value="1"/>
</dbReference>
<dbReference type="AlphaFoldDB" id="A0AAJ1AG56"/>
<feature type="repeat" description="ANK" evidence="3">
    <location>
        <begin position="122"/>
        <end position="156"/>
    </location>
</feature>
<gene>
    <name evidence="5" type="ORF">HFO42_34795</name>
</gene>
<accession>A0AAJ1AG56</accession>
<organism evidence="5 6">
    <name type="scientific">Rhizobium leguminosarum</name>
    <dbReference type="NCBI Taxonomy" id="384"/>
    <lineage>
        <taxon>Bacteria</taxon>
        <taxon>Pseudomonadati</taxon>
        <taxon>Pseudomonadota</taxon>
        <taxon>Alphaproteobacteria</taxon>
        <taxon>Hyphomicrobiales</taxon>
        <taxon>Rhizobiaceae</taxon>
        <taxon>Rhizobium/Agrobacterium group</taxon>
        <taxon>Rhizobium</taxon>
    </lineage>
</organism>
<dbReference type="InterPro" id="IPR036770">
    <property type="entry name" value="Ankyrin_rpt-contain_sf"/>
</dbReference>
<reference evidence="5" key="1">
    <citation type="submission" date="2020-04" db="EMBL/GenBank/DDBJ databases">
        <title>Global-level population genomics supports evidence of horizontal gene transfer on evolution of Rhizobia in Lentils.</title>
        <authorList>
            <person name="Gai Y."/>
            <person name="Cook D."/>
            <person name="Riely B."/>
        </authorList>
    </citation>
    <scope>NUCLEOTIDE SEQUENCE</scope>
    <source>
        <strain evidence="5">Derici101B</strain>
    </source>
</reference>
<dbReference type="InterPro" id="IPR050776">
    <property type="entry name" value="Ank_Repeat/CDKN_Inhibitor"/>
</dbReference>
<evidence type="ECO:0000256" key="2">
    <source>
        <dbReference type="ARBA" id="ARBA00023043"/>
    </source>
</evidence>
<dbReference type="SUPFAM" id="SSF48403">
    <property type="entry name" value="Ankyrin repeat"/>
    <property type="match status" value="1"/>
</dbReference>
<sequence>MLGFFLRVIAVLALSFSSATATNAEVAEKFHDAVHVGDVTTVRAMLAADPSLAISVDEYRFQPIHLLDMYFEREILELLLANGADINARNDEGISILHIITDPEAVNLLIEKGADIEARDNHGRTPLIVQMLNRQNGPDVIAALLENGANPNAKDDSGVTALDIARQSGDEDLIGLMTRTGTRN</sequence>
<dbReference type="Gene3D" id="1.25.40.20">
    <property type="entry name" value="Ankyrin repeat-containing domain"/>
    <property type="match status" value="1"/>
</dbReference>
<dbReference type="InterPro" id="IPR002110">
    <property type="entry name" value="Ankyrin_rpt"/>
</dbReference>
<dbReference type="SMART" id="SM00248">
    <property type="entry name" value="ANK"/>
    <property type="match status" value="3"/>
</dbReference>
<feature type="repeat" description="ANK" evidence="3">
    <location>
        <begin position="59"/>
        <end position="91"/>
    </location>
</feature>
<dbReference type="Pfam" id="PF12796">
    <property type="entry name" value="Ank_2"/>
    <property type="match status" value="1"/>
</dbReference>
<protein>
    <submittedName>
        <fullName evidence="5">Ankyrin repeat domain-containing protein</fullName>
    </submittedName>
</protein>
<evidence type="ECO:0000313" key="5">
    <source>
        <dbReference type="EMBL" id="MBY5633186.1"/>
    </source>
</evidence>
<keyword evidence="4" id="KW-0732">Signal</keyword>
<proteinExistence type="predicted"/>
<evidence type="ECO:0000313" key="6">
    <source>
        <dbReference type="Proteomes" id="UP000825699"/>
    </source>
</evidence>
<dbReference type="Proteomes" id="UP000825699">
    <property type="component" value="Unassembled WGS sequence"/>
</dbReference>
<dbReference type="PANTHER" id="PTHR24201">
    <property type="entry name" value="ANK_REP_REGION DOMAIN-CONTAINING PROTEIN"/>
    <property type="match status" value="1"/>
</dbReference>
<name>A0AAJ1AG56_RHILE</name>
<evidence type="ECO:0000256" key="1">
    <source>
        <dbReference type="ARBA" id="ARBA00022737"/>
    </source>
</evidence>
<dbReference type="EMBL" id="JAAXEP010000034">
    <property type="protein sequence ID" value="MBY5633186.1"/>
    <property type="molecule type" value="Genomic_DNA"/>
</dbReference>
<evidence type="ECO:0000256" key="3">
    <source>
        <dbReference type="PROSITE-ProRule" id="PRU00023"/>
    </source>
</evidence>